<feature type="compositionally biased region" description="Basic and acidic residues" evidence="2">
    <location>
        <begin position="68"/>
        <end position="79"/>
    </location>
</feature>
<evidence type="ECO:0000259" key="3">
    <source>
        <dbReference type="PROSITE" id="PS50085"/>
    </source>
</evidence>
<evidence type="ECO:0000256" key="1">
    <source>
        <dbReference type="ARBA" id="ARBA00022468"/>
    </source>
</evidence>
<feature type="region of interest" description="Disordered" evidence="2">
    <location>
        <begin position="65"/>
        <end position="96"/>
    </location>
</feature>
<dbReference type="Proteomes" id="UP000471633">
    <property type="component" value="Unassembled WGS sequence"/>
</dbReference>
<feature type="domain" description="Rap-GAP" evidence="3">
    <location>
        <begin position="1419"/>
        <end position="1700"/>
    </location>
</feature>
<dbReference type="InterPro" id="IPR039930">
    <property type="entry name" value="RALGAPB"/>
</dbReference>
<dbReference type="GO" id="GO:0051056">
    <property type="term" value="P:regulation of small GTPase mediated signal transduction"/>
    <property type="evidence" value="ECO:0007669"/>
    <property type="project" value="InterPro"/>
</dbReference>
<dbReference type="GeneID" id="24595010"/>
<proteinExistence type="predicted"/>
<keyword evidence="5" id="KW-1185">Reference proteome</keyword>
<evidence type="ECO:0000313" key="4">
    <source>
        <dbReference type="EMBL" id="KAH9585162.1"/>
    </source>
</evidence>
<evidence type="ECO:0000256" key="2">
    <source>
        <dbReference type="SAM" id="MobiDB-lite"/>
    </source>
</evidence>
<dbReference type="PROSITE" id="PS50085">
    <property type="entry name" value="RAPGAP"/>
    <property type="match status" value="1"/>
</dbReference>
<feature type="region of interest" description="Disordered" evidence="2">
    <location>
        <begin position="1354"/>
        <end position="1376"/>
    </location>
</feature>
<dbReference type="PANTHER" id="PTHR21344">
    <property type="entry name" value="RAL GTPASE-ACTIVATING PROTEIN SUBUNIT BETA"/>
    <property type="match status" value="1"/>
</dbReference>
<reference evidence="4" key="2">
    <citation type="journal article" date="2019" name="Gigascience">
        <title>High-quality Schistosoma haematobium genome achieved by single-molecule and long-range sequencing.</title>
        <authorList>
            <person name="Stroehlein A.J."/>
            <person name="Korhonen P.K."/>
            <person name="Chong T.M."/>
            <person name="Lim Y.L."/>
            <person name="Chan K.G."/>
            <person name="Webster B."/>
            <person name="Rollinson D."/>
            <person name="Brindley P.J."/>
            <person name="Gasser R.B."/>
            <person name="Young N.D."/>
        </authorList>
    </citation>
    <scope>NUCLEOTIDE SEQUENCE</scope>
</reference>
<comment type="caution">
    <text evidence="4">The sequence shown here is derived from an EMBL/GenBank/DDBJ whole genome shotgun (WGS) entry which is preliminary data.</text>
</comment>
<dbReference type="EMBL" id="AMPZ03000004">
    <property type="protein sequence ID" value="KAH9585162.1"/>
    <property type="molecule type" value="Genomic_DNA"/>
</dbReference>
<reference evidence="4" key="4">
    <citation type="journal article" date="2022" name="PLoS Pathog.">
        <title>Chromosome-level genome of Schistosoma haematobium underpins genome-wide explorations of molecular variation.</title>
        <authorList>
            <person name="Stroehlein A.J."/>
            <person name="Korhonen P.K."/>
            <person name="Lee V.V."/>
            <person name="Ralph S.A."/>
            <person name="Mentink-Kane M."/>
            <person name="You H."/>
            <person name="McManus D.P."/>
            <person name="Tchuente L.T."/>
            <person name="Stothard J.R."/>
            <person name="Kaur P."/>
            <person name="Dudchenko O."/>
            <person name="Aiden E.L."/>
            <person name="Yang B."/>
            <person name="Yang H."/>
            <person name="Emery A.M."/>
            <person name="Webster B.L."/>
            <person name="Brindley P.J."/>
            <person name="Rollinson D."/>
            <person name="Chang B.C.H."/>
            <person name="Gasser R.B."/>
            <person name="Young N.D."/>
        </authorList>
    </citation>
    <scope>NUCLEOTIDE SEQUENCE</scope>
</reference>
<dbReference type="Gene3D" id="3.40.50.11210">
    <property type="entry name" value="Rap/Ran-GAP"/>
    <property type="match status" value="1"/>
</dbReference>
<reference evidence="4" key="1">
    <citation type="journal article" date="2012" name="Nat. Genet.">
        <title>Whole-genome sequence of Schistosoma haematobium.</title>
        <authorList>
            <person name="Young N.D."/>
            <person name="Jex A.R."/>
            <person name="Li B."/>
            <person name="Liu S."/>
            <person name="Yang L."/>
            <person name="Xiong Z."/>
            <person name="Li Y."/>
            <person name="Cantacessi C."/>
            <person name="Hall R.S."/>
            <person name="Xu X."/>
            <person name="Chen F."/>
            <person name="Wu X."/>
            <person name="Zerlotini A."/>
            <person name="Oliveira G."/>
            <person name="Hofmann A."/>
            <person name="Zhang G."/>
            <person name="Fang X."/>
            <person name="Kang Y."/>
            <person name="Campbell B.E."/>
            <person name="Loukas A."/>
            <person name="Ranganathan S."/>
            <person name="Rollinson D."/>
            <person name="Rinaldi G."/>
            <person name="Brindley P.J."/>
            <person name="Yang H."/>
            <person name="Wang J."/>
            <person name="Wang J."/>
            <person name="Gasser R.B."/>
        </authorList>
    </citation>
    <scope>NUCLEOTIDE SEQUENCE</scope>
</reference>
<dbReference type="GO" id="GO:0005096">
    <property type="term" value="F:GTPase activator activity"/>
    <property type="evidence" value="ECO:0007669"/>
    <property type="project" value="UniProtKB-KW"/>
</dbReference>
<dbReference type="CTD" id="24595010"/>
<dbReference type="InterPro" id="IPR046859">
    <property type="entry name" value="RGPA/RALGAPB_N"/>
</dbReference>
<dbReference type="PANTHER" id="PTHR21344:SF1">
    <property type="entry name" value="RAL GTPASE-ACTIVATING PROTEIN SUBUNIT BETA"/>
    <property type="match status" value="1"/>
</dbReference>
<dbReference type="InterPro" id="IPR000331">
    <property type="entry name" value="Rap/Ran_GAP_dom"/>
</dbReference>
<protein>
    <recommendedName>
        <fullName evidence="3">Rap-GAP domain-containing protein</fullName>
    </recommendedName>
</protein>
<sequence length="1743" mass="192676">MDLNAYKGWSSELHSTYNQLLEYESFLRLFPVEVANSIATSTVMSVKCDCSCTLLSSSGDVVPANTDATHDGSVSHRSESISLPQNVSSAPNPRSSFSGQTSVVRFDSPDELRWVMHAITYGLTMSSENWDVIKHSAHIYCYWIKCLNSSTRSTQSGNSNSPIPLILQKEPQRFLKSLLFSLTYYFLPRDPEPLSDQPKLMFSTLGRSLAPPQYLTSADSSEAPSSFTVIESTHLSALLNKQLDIIKLVAAAVEELCSVPTQLTSDSWDCILRFCLIICHAILSPPLHLPSGLIQSSTGASQMTSTFISGSGSVGGPNSIALLSNHSSSSDVRGTKDSATLFDVISDCVSNLLFSTWLKACTHCFPKPQLWVAFRECARVWRHHNAFIKQWSRVSVALSATLLGILNKPTNLNAYASFIQLIPSDLPDGNAKESWIRMLYLIDNPVDLSHERLICNTPIFEEYKKYNCNDRIRWTSVYFPYLYHQALRGLSMIVDAFLGIQPSLTVGIDPFVGVIPELYGPIGRLFQSYPSFHKYTDTQSVNNDDEVRKALMTGFSNIQGGTRLAAGSFSTEKATRKSRLASVVTSAGILASAGTSGGLKSGLAPFNSTSVHIPHTNSSSLTPIEINASLTNAFQQSQTPSSQASLQLSNASTSGQSVNQKLGNIPPILSLVNRNLQVDHLQNLATNWLSTYSQIILNPQRPEINSLLQLFGAWLFEASVSGVKQDLSVTVISHRATLIDSNRFLVGRAEALGTLCRIMIYAQRGRLAEEYLTRFYLCLYYALVVDPTVKNDYILCLVLFYSIDLLRVDLPGINILIPRIYGACQHVLKEEINMKPEFLSPTLVQRAAIHQLMSMVCIPIQFKGAHLKPLIPLMSNEDNPCSLNDIKNMMVNILCDTLSSTEDPVNFQLLLSVALALIEDMSADEMQSSNIRTDPGKSHTTSSFFNILTPLLCGNLVYKWKNDSSVMLYLLEIVSGLSSVHVTPVDPSTYRHTVRSICEFITNQCNREKKDHKRQLHSIIVAAYYCLSSWIVQHVNLLLSDRECVWTILETIELGICGAKSSNKQAKNEPPTTILKGQKPLVPSSKRVCDAAEACLSNLMSVAGSFPGPFGTDTTCSQLAEDNILKLIMDEESNSSKGRSEFHYFWSEPNLIIGLCEFPTNSFKSTIKPKIDCSKDGPAAILIIRGPFGRHVWITHMRLSPLLGNDSNSQSNYSDQKQEVVINRPKPWGCFLDRLITTVTNNENVPALNFPQSISDIPLVEADHIIPSLDEVGSELGSNVRQEISVFKKLITTHASLAKEVGLRCVQEKINAPYPDPITEAQAPIPVVGFHPIRLLLTHLGYLSIGPSQMPQSLWPRPELKRDNQSGERLGLGNRQSPSLTANRIIQGLSSTLPSNSTEDELLPLFPFDVENPDFADILTNLDHMPTRTGDTLLAFYVAAGQSKVSDILANMKIWSRLPEAFHQFLSGIGCIKDISDHSGWTGNLQTSYRTSNGYLVTGHCNQTKNIHADHCPDGIQSIIYYADAITELACICPTNQFYGNEENSDSNRSLKSTRYRTASEIITNITRGTSQSAVGMGEVGADPTGGRVAVVWLERWEDGPMHYEPGVGTNIQNMTSKNFDCPVTIYVHPLSSGLCRVGIMRLQGRTFEAGPLQNGSVLSQRCLSSFVRQTVINLSRRRRLASDSFQPPHVRRSHELFRLAEANRKIVRVQPSSSGNKTNTYSCNTANIVRSLFSRQTQIHSS</sequence>
<reference evidence="4" key="3">
    <citation type="submission" date="2021-06" db="EMBL/GenBank/DDBJ databases">
        <title>Chromosome-level genome assembly for S. haematobium.</title>
        <authorList>
            <person name="Stroehlein A.J."/>
        </authorList>
    </citation>
    <scope>NUCLEOTIDE SEQUENCE</scope>
</reference>
<feature type="compositionally biased region" description="Polar residues" evidence="2">
    <location>
        <begin position="80"/>
        <end position="96"/>
    </location>
</feature>
<evidence type="ECO:0000313" key="5">
    <source>
        <dbReference type="Proteomes" id="UP000471633"/>
    </source>
</evidence>
<dbReference type="Pfam" id="PF20412">
    <property type="entry name" value="RALGAPB_N"/>
    <property type="match status" value="1"/>
</dbReference>
<gene>
    <name evidence="4" type="ORF">MS3_00006508</name>
</gene>
<keyword evidence="1" id="KW-0343">GTPase activation</keyword>
<dbReference type="RefSeq" id="XP_051067860.1">
    <property type="nucleotide sequence ID" value="XM_051214677.1"/>
</dbReference>
<dbReference type="SUPFAM" id="SSF111347">
    <property type="entry name" value="Rap/Ran-GAP"/>
    <property type="match status" value="1"/>
</dbReference>
<accession>A0A922IR56</accession>
<organism evidence="4 5">
    <name type="scientific">Schistosoma haematobium</name>
    <name type="common">Blood fluke</name>
    <dbReference type="NCBI Taxonomy" id="6185"/>
    <lineage>
        <taxon>Eukaryota</taxon>
        <taxon>Metazoa</taxon>
        <taxon>Spiralia</taxon>
        <taxon>Lophotrochozoa</taxon>
        <taxon>Platyhelminthes</taxon>
        <taxon>Trematoda</taxon>
        <taxon>Digenea</taxon>
        <taxon>Strigeidida</taxon>
        <taxon>Schistosomatoidea</taxon>
        <taxon>Schistosomatidae</taxon>
        <taxon>Schistosoma</taxon>
    </lineage>
</organism>
<dbReference type="InterPro" id="IPR035974">
    <property type="entry name" value="Rap/Ran-GAP_sf"/>
</dbReference>
<name>A0A922IR56_SCHHA</name>